<dbReference type="Pfam" id="PF00496">
    <property type="entry name" value="SBP_bac_5"/>
    <property type="match status" value="1"/>
</dbReference>
<dbReference type="PROSITE" id="PS51318">
    <property type="entry name" value="TAT"/>
    <property type="match status" value="1"/>
</dbReference>
<gene>
    <name evidence="6" type="ORF">ENP34_14665</name>
</gene>
<dbReference type="InterPro" id="IPR006311">
    <property type="entry name" value="TAT_signal"/>
</dbReference>
<keyword evidence="4" id="KW-0732">Signal</keyword>
<organism evidence="6">
    <name type="scientific">Thermorudis peleae</name>
    <dbReference type="NCBI Taxonomy" id="1382356"/>
    <lineage>
        <taxon>Bacteria</taxon>
        <taxon>Pseudomonadati</taxon>
        <taxon>Thermomicrobiota</taxon>
        <taxon>Thermomicrobia</taxon>
        <taxon>Thermomicrobia incertae sedis</taxon>
        <taxon>Thermorudis</taxon>
    </lineage>
</organism>
<evidence type="ECO:0000313" key="6">
    <source>
        <dbReference type="EMBL" id="HEG92658.1"/>
    </source>
</evidence>
<dbReference type="GO" id="GO:0030313">
    <property type="term" value="C:cell envelope"/>
    <property type="evidence" value="ECO:0007669"/>
    <property type="project" value="UniProtKB-SubCell"/>
</dbReference>
<proteinExistence type="inferred from homology"/>
<dbReference type="AlphaFoldDB" id="A0A831TL83"/>
<comment type="similarity">
    <text evidence="2">Belongs to the bacterial solute-binding protein 5 family.</text>
</comment>
<dbReference type="Gene3D" id="3.40.190.10">
    <property type="entry name" value="Periplasmic binding protein-like II"/>
    <property type="match status" value="1"/>
</dbReference>
<dbReference type="FunFam" id="3.90.76.10:FF:000001">
    <property type="entry name" value="Oligopeptide ABC transporter substrate-binding protein"/>
    <property type="match status" value="1"/>
</dbReference>
<reference evidence="6" key="1">
    <citation type="journal article" date="2020" name="mSystems">
        <title>Genome- and Community-Level Interaction Insights into Carbon Utilization and Element Cycling Functions of Hydrothermarchaeota in Hydrothermal Sediment.</title>
        <authorList>
            <person name="Zhou Z."/>
            <person name="Liu Y."/>
            <person name="Xu W."/>
            <person name="Pan J."/>
            <person name="Luo Z.H."/>
            <person name="Li M."/>
        </authorList>
    </citation>
    <scope>NUCLEOTIDE SEQUENCE [LARGE SCALE GENOMIC DNA]</scope>
    <source>
        <strain evidence="6">SpSt-210</strain>
    </source>
</reference>
<dbReference type="Gene3D" id="3.10.105.10">
    <property type="entry name" value="Dipeptide-binding Protein, Domain 3"/>
    <property type="match status" value="1"/>
</dbReference>
<comment type="subcellular location">
    <subcellularLocation>
        <location evidence="1">Cell envelope</location>
    </subcellularLocation>
</comment>
<dbReference type="SUPFAM" id="SSF53850">
    <property type="entry name" value="Periplasmic binding protein-like II"/>
    <property type="match status" value="1"/>
</dbReference>
<dbReference type="InterPro" id="IPR039424">
    <property type="entry name" value="SBP_5"/>
</dbReference>
<sequence>MSDKLRWWEDPEQVALLWKRLQVINVDRREFIRVVAAIGGATGAAVAMAACRQEETTTPAPAAGVTPPPVPTPTPPVAVGPTPTVPAATPTPAGEELAEQQVFRVNFERDPQSFDFNRDLYCGGDPSCFAMLGKFTPDNEAVPDIAERWEPNADASVWTFYIRKDTYWSNGDPVTAHDYEWSWKRQLDPATAAPYAGFLYDIKNAEAFNTEQPGVTRDDVGVKALDDYTLQVTLEGPRGYFPILATYIAAAPAHRPSVEKYGDKWTEAANIVCNGPFKLVQWDHDQLVVLEKNEGYWDAKNITLQRVERPIIPSDAVLQAYENNEIDWMWRGPLGQLDRVRSDPQLSKEYVQFNLYGTWYLVPDPNFEPYNLKEVRRAMAHAIDRETIVKSVLKGLATVAHTFNPPGMPYYMEVDDKIRELTEYNPDKARQFLQGTPYEGGRNWPSGMTLTHREEGDAPKAAAAAIIQMLKDVLGMQIEHVVGEPRETYERMWKHEIPLMWVRWYIDYPDPANTLFQVWYSKAPSGHRHSWANDQFDELVVQANGETDPQKRFELYYQAQLIQLEEAAAIYVYNPWNYGLMKPWVTNLPRDKDGNFTPAWNIFIRDYDYYKILKH</sequence>
<dbReference type="PANTHER" id="PTHR30290">
    <property type="entry name" value="PERIPLASMIC BINDING COMPONENT OF ABC TRANSPORTER"/>
    <property type="match status" value="1"/>
</dbReference>
<dbReference type="InterPro" id="IPR000914">
    <property type="entry name" value="SBP_5_dom"/>
</dbReference>
<keyword evidence="3" id="KW-0813">Transport</keyword>
<dbReference type="Gene3D" id="3.90.76.10">
    <property type="entry name" value="Dipeptide-binding Protein, Domain 1"/>
    <property type="match status" value="1"/>
</dbReference>
<feature type="domain" description="Solute-binding protein family 5" evidence="5">
    <location>
        <begin position="141"/>
        <end position="522"/>
    </location>
</feature>
<dbReference type="CDD" id="cd08504">
    <property type="entry name" value="PBP2_OppA"/>
    <property type="match status" value="1"/>
</dbReference>
<evidence type="ECO:0000259" key="5">
    <source>
        <dbReference type="Pfam" id="PF00496"/>
    </source>
</evidence>
<name>A0A831TL83_9BACT</name>
<evidence type="ECO:0000256" key="1">
    <source>
        <dbReference type="ARBA" id="ARBA00004196"/>
    </source>
</evidence>
<dbReference type="EMBL" id="DSIY01000340">
    <property type="protein sequence ID" value="HEG92658.1"/>
    <property type="molecule type" value="Genomic_DNA"/>
</dbReference>
<comment type="caution">
    <text evidence="6">The sequence shown here is derived from an EMBL/GenBank/DDBJ whole genome shotgun (WGS) entry which is preliminary data.</text>
</comment>
<evidence type="ECO:0000256" key="2">
    <source>
        <dbReference type="ARBA" id="ARBA00005695"/>
    </source>
</evidence>
<protein>
    <submittedName>
        <fullName evidence="6">Peptide ABC transporter substrate-binding protein</fullName>
    </submittedName>
</protein>
<accession>A0A831TL83</accession>
<dbReference type="GO" id="GO:1904680">
    <property type="term" value="F:peptide transmembrane transporter activity"/>
    <property type="evidence" value="ECO:0007669"/>
    <property type="project" value="TreeGrafter"/>
</dbReference>
<dbReference type="GO" id="GO:0015833">
    <property type="term" value="P:peptide transport"/>
    <property type="evidence" value="ECO:0007669"/>
    <property type="project" value="TreeGrafter"/>
</dbReference>
<dbReference type="PANTHER" id="PTHR30290:SF10">
    <property type="entry name" value="PERIPLASMIC OLIGOPEPTIDE-BINDING PROTEIN-RELATED"/>
    <property type="match status" value="1"/>
</dbReference>
<evidence type="ECO:0000256" key="4">
    <source>
        <dbReference type="ARBA" id="ARBA00022729"/>
    </source>
</evidence>
<evidence type="ECO:0000256" key="3">
    <source>
        <dbReference type="ARBA" id="ARBA00022448"/>
    </source>
</evidence>